<name>A0ABC9G616_9POAL</name>
<dbReference type="Gene3D" id="1.20.1280.50">
    <property type="match status" value="1"/>
</dbReference>
<dbReference type="InterPro" id="IPR001810">
    <property type="entry name" value="F-box_dom"/>
</dbReference>
<dbReference type="NCBIfam" id="TIGR01640">
    <property type="entry name" value="F_box_assoc_1"/>
    <property type="match status" value="1"/>
</dbReference>
<gene>
    <name evidence="2" type="ORF">URODEC1_LOCUS112411</name>
</gene>
<evidence type="ECO:0000259" key="1">
    <source>
        <dbReference type="PROSITE" id="PS50181"/>
    </source>
</evidence>
<dbReference type="InterPro" id="IPR036047">
    <property type="entry name" value="F-box-like_dom_sf"/>
</dbReference>
<evidence type="ECO:0000313" key="2">
    <source>
        <dbReference type="EMBL" id="CAL5087795.1"/>
    </source>
</evidence>
<reference evidence="3" key="1">
    <citation type="submission" date="2024-06" db="EMBL/GenBank/DDBJ databases">
        <authorList>
            <person name="Ryan C."/>
        </authorList>
    </citation>
    <scope>NUCLEOTIDE SEQUENCE [LARGE SCALE GENOMIC DNA]</scope>
</reference>
<dbReference type="InterPro" id="IPR013187">
    <property type="entry name" value="F-box-assoc_dom_typ3"/>
</dbReference>
<dbReference type="InterPro" id="IPR017451">
    <property type="entry name" value="F-box-assoc_interact_dom"/>
</dbReference>
<dbReference type="Pfam" id="PF00646">
    <property type="entry name" value="F-box"/>
    <property type="match status" value="1"/>
</dbReference>
<dbReference type="InterPro" id="IPR050796">
    <property type="entry name" value="SCF_F-box_component"/>
</dbReference>
<reference evidence="2 3" key="2">
    <citation type="submission" date="2024-10" db="EMBL/GenBank/DDBJ databases">
        <authorList>
            <person name="Ryan C."/>
        </authorList>
    </citation>
    <scope>NUCLEOTIDE SEQUENCE [LARGE SCALE GENOMIC DNA]</scope>
</reference>
<dbReference type="SUPFAM" id="SSF81383">
    <property type="entry name" value="F-box domain"/>
    <property type="match status" value="1"/>
</dbReference>
<dbReference type="AlphaFoldDB" id="A0ABC9G616"/>
<keyword evidence="3" id="KW-1185">Reference proteome</keyword>
<evidence type="ECO:0000313" key="3">
    <source>
        <dbReference type="Proteomes" id="UP001497457"/>
    </source>
</evidence>
<dbReference type="PROSITE" id="PS50181">
    <property type="entry name" value="FBOX"/>
    <property type="match status" value="1"/>
</dbReference>
<accession>A0ABC9G616</accession>
<dbReference type="Proteomes" id="UP001497457">
    <property type="component" value="Chromosome 8b"/>
</dbReference>
<dbReference type="EMBL" id="OZ075118">
    <property type="protein sequence ID" value="CAL5087795.1"/>
    <property type="molecule type" value="Genomic_DNA"/>
</dbReference>
<proteinExistence type="predicted"/>
<organism evidence="2 3">
    <name type="scientific">Urochloa decumbens</name>
    <dbReference type="NCBI Taxonomy" id="240449"/>
    <lineage>
        <taxon>Eukaryota</taxon>
        <taxon>Viridiplantae</taxon>
        <taxon>Streptophyta</taxon>
        <taxon>Embryophyta</taxon>
        <taxon>Tracheophyta</taxon>
        <taxon>Spermatophyta</taxon>
        <taxon>Magnoliopsida</taxon>
        <taxon>Liliopsida</taxon>
        <taxon>Poales</taxon>
        <taxon>Poaceae</taxon>
        <taxon>PACMAD clade</taxon>
        <taxon>Panicoideae</taxon>
        <taxon>Panicodae</taxon>
        <taxon>Paniceae</taxon>
        <taxon>Melinidinae</taxon>
        <taxon>Urochloa</taxon>
    </lineage>
</organism>
<feature type="domain" description="F-box" evidence="1">
    <location>
        <begin position="15"/>
        <end position="61"/>
    </location>
</feature>
<sequence length="537" mass="61981">MDSEETKTKKKQKEQCIINCLPSDLIERIFLRLPVSTLLRYIEVCKQWHKVIRDPQFITAHLEQAPRCALVFFPPESVQGKPYPSDATIFDEAWSHSTLAVPVIGPDDFLCGSCNGLLCLFTKTSTIKIANLATGECLHLDKPIKNLKGDHFSFYRFSFHPITKDYKVTHFLDEHQNYSRGTFSIVQVYSLGSDKWKDVKSSEVLSLSCVKNSGVISVHGSMFWLTEDAGASWKHAVITFDLNEESFARIQLPEVALGGYRRYWITEINGKVCIATGEVHKYRPKILADKLQVWTLDSMVDQNWSQTYSIPHTHNYYLPGPHFVHRDKIMVQGILCDMYLYELFGENCRTKLSNRVKALNFSPHKPDNMQSYMCVKSLVRLEAYKKVGILHGSKQREGWNLKKWEAWERGICKSEDAWKNLYELEQNSLALPRNLAIEVKEVLKHLPDEVIRQRITKEFVQILQQLPDCPQQHPRSLQRLNLVESKRDREKFIARSNRVKDMVKVSKEVCVDIRRALMCVLDHCKGTSNSADNISQE</sequence>
<dbReference type="Pfam" id="PF08268">
    <property type="entry name" value="FBA_3"/>
    <property type="match status" value="1"/>
</dbReference>
<protein>
    <recommendedName>
        <fullName evidence="1">F-box domain-containing protein</fullName>
    </recommendedName>
</protein>
<dbReference type="PANTHER" id="PTHR31672:SF13">
    <property type="entry name" value="F-BOX PROTEIN CPR30-LIKE"/>
    <property type="match status" value="1"/>
</dbReference>
<dbReference type="PANTHER" id="PTHR31672">
    <property type="entry name" value="BNACNNG10540D PROTEIN"/>
    <property type="match status" value="1"/>
</dbReference>
<dbReference type="SMART" id="SM00256">
    <property type="entry name" value="FBOX"/>
    <property type="match status" value="1"/>
</dbReference>